<reference evidence="3" key="2">
    <citation type="submission" date="2016-12" db="EMBL/GenBank/DDBJ databases">
        <title>WGS assembly of Prunus persica.</title>
        <authorList>
            <person name="Verde I."/>
            <person name="Jenkins J."/>
            <person name="Dondini L."/>
            <person name="Micali S."/>
            <person name="Pagliarani G."/>
            <person name="Vendramin E."/>
            <person name="Paris R."/>
            <person name="Aramini V."/>
            <person name="Gazza L."/>
            <person name="Rossini L."/>
            <person name="Bassi D."/>
            <person name="Troggio M."/>
            <person name="Shu S."/>
            <person name="Grimwood J.H."/>
            <person name="Tartarini S."/>
            <person name="Dettori M.T."/>
            <person name="Schmutz J."/>
        </authorList>
    </citation>
    <scope>NUCLEOTIDE SEQUENCE</scope>
</reference>
<feature type="domain" description="Spatacsin C-terminal" evidence="2">
    <location>
        <begin position="2615"/>
        <end position="2906"/>
    </location>
</feature>
<evidence type="ECO:0000256" key="1">
    <source>
        <dbReference type="SAM" id="MobiDB-lite"/>
    </source>
</evidence>
<reference evidence="3 4" key="1">
    <citation type="journal article" date="2013" name="Nat. Genet.">
        <title>The high-quality draft genome of peach (Prunus persica) identifies unique patterns of genetic diversity, domestication and genome evolution.</title>
        <authorList>
            <consortium name="International Peach Genome Initiative"/>
            <person name="Verde I."/>
            <person name="Abbott A.G."/>
            <person name="Scalabrin S."/>
            <person name="Jung S."/>
            <person name="Shu S."/>
            <person name="Marroni F."/>
            <person name="Zhebentyayeva T."/>
            <person name="Dettori M.T."/>
            <person name="Grimwood J."/>
            <person name="Cattonaro F."/>
            <person name="Zuccolo A."/>
            <person name="Rossini L."/>
            <person name="Jenkins J."/>
            <person name="Vendramin E."/>
            <person name="Meisel L.A."/>
            <person name="Decroocq V."/>
            <person name="Sosinski B."/>
            <person name="Prochnik S."/>
            <person name="Mitros T."/>
            <person name="Policriti A."/>
            <person name="Cipriani G."/>
            <person name="Dondini L."/>
            <person name="Ficklin S."/>
            <person name="Goodstein D.M."/>
            <person name="Xuan P."/>
            <person name="Del Fabbro C."/>
            <person name="Aramini V."/>
            <person name="Copetti D."/>
            <person name="Gonzalez S."/>
            <person name="Horner D.S."/>
            <person name="Falchi R."/>
            <person name="Lucas S."/>
            <person name="Mica E."/>
            <person name="Maldonado J."/>
            <person name="Lazzari B."/>
            <person name="Bielenberg D."/>
            <person name="Pirona R."/>
            <person name="Miculan M."/>
            <person name="Barakat A."/>
            <person name="Testolin R."/>
            <person name="Stella A."/>
            <person name="Tartarini S."/>
            <person name="Tonutti P."/>
            <person name="Arus P."/>
            <person name="Orellana A."/>
            <person name="Wells C."/>
            <person name="Main D."/>
            <person name="Vizzotto G."/>
            <person name="Silva H."/>
            <person name="Salamini F."/>
            <person name="Schmutz J."/>
            <person name="Morgante M."/>
            <person name="Rokhsar D.S."/>
        </authorList>
    </citation>
    <scope>NUCLEOTIDE SEQUENCE [LARGE SCALE GENOMIC DNA]</scope>
    <source>
        <strain evidence="4">cv. Nemared</strain>
    </source>
</reference>
<gene>
    <name evidence="3" type="ORF">PRUPE_6G168600</name>
</gene>
<dbReference type="PANTHER" id="PTHR13650:SF0">
    <property type="entry name" value="SPATACSIN"/>
    <property type="match status" value="1"/>
</dbReference>
<keyword evidence="4" id="KW-1185">Reference proteome</keyword>
<proteinExistence type="predicted"/>
<dbReference type="EMBL" id="CM007656">
    <property type="protein sequence ID" value="ONI01943.1"/>
    <property type="molecule type" value="Genomic_DNA"/>
</dbReference>
<evidence type="ECO:0000313" key="3">
    <source>
        <dbReference type="EMBL" id="ONI01943.1"/>
    </source>
</evidence>
<dbReference type="Gramene" id="ONI01944">
    <property type="protein sequence ID" value="ONI01944"/>
    <property type="gene ID" value="PRUPE_6G168600"/>
</dbReference>
<dbReference type="PANTHER" id="PTHR13650">
    <property type="entry name" value="SPATACSIN"/>
    <property type="match status" value="1"/>
</dbReference>
<dbReference type="Pfam" id="PF14649">
    <property type="entry name" value="Spatacsin_C"/>
    <property type="match status" value="1"/>
</dbReference>
<sequence>MDLSLGDKGPAILQLHKWGSSQAQLNLSEFREAFISPTRQLLLLLSYQCEALLIPLITGNSTASNNLESNSDESLQSPGSSAFCSQDLTAPGGSDSGRGDMPCTSGSTLDFDNDFTFQREISRSKTYPFVGDVNSLAWGICEDTYNQHKDALFSEILFVSGKQGVMVHAFVESTGNTAGTRNALEGRWVEWGPSVSLVDNMDIEEPSSLSCEATGNIDLNRANGNSVASKRWLQSFLTKVENVEYNGSMLTRFPEKSLFPCSAKVVSFALFNSNLPILDFLSNTGSVPSMGCGQERGHTSESDKSVNLHLTSSGQHFKSEILSNIFGVGMNTSYKCSRVFSSNSHYFIGFVFTQTDPASDESERSNNKNVLLVARLDRWGIQWVSSVKLDEGPKIRSVVEWIDFHFSDNLLVCLNASGLIVFYAVMSGEYVAHLDILQTLGLYPQLDFQKQETVSVGSEKHSLQVDGVDYKPVLQCGDYSGRRIFKRLIAASHTSLIAAVDDFGVIYVISAGDYIPDKYYTNEKLLPHGQHLGLGMLAAWEVGGSDIGHQRVYSNISASQKSIIPSMKNERSSFLDDCGNNVLKQEGKGSSCLSGFSASSKVTDQKCYDSEKKSHLMRKIFLPTYRFSEDDSICFSPLGITRLIKNHNLKDPRGSQIVHLNLHAEPAVHDDNFLNSGCEMVHLQGKEESFIGEAVGCTFQGCFYLVTEGGLSVVLPSVSVSSNFLPVEVIGCRQLCIDSGIGYPVKNAREIKESKQPWSPWNVEILDRVLLYESAEEADRLCLENGWNLKISRMRRLQLALDYLKFDEIERSLEMLVGVNFAEEGVLRLLFAAVYLMIHKVGNDNEISAASRLLALATCFSTKMIRKYWLLEHKTDAYEYARTQMLLLPPVVPQKVQDEISNSRRLREMAHFLEIIRNLQSRLGSKYKRPGQEFVESGEESTVVDNDLSQDESQLSIISVDPKSLETSKQHEAYFPVSTSGFNYSEKLALTPVDPSVHLDSEDLSEVSALVPQGVLPLENPKEMIARWKIDNLDLKAVVNDALLSGRLPLAVLQLHLHRSRDSFSGKEPHDTFTEVRDIGRAIAYDLFLKGESGLAVATLQRLGEDVEASLKQLLFGTVRRSLRMQITEEMSRYGYLGPYEWKILDRISLIERLYPSSSFWKTLHGRQKELMRFPASSSLPKRYNLHLLDSHAFNNFSIECDDIDGVVFGSWTNVNENPSVPMVDEDNAYAGYWAAAAVWFSFYDQRIIDRGDCEWARWLLLSRVKGCEYKASFSNARAIMSCNLVPGSNLSVPEMDEIIRTVDDIAEGGGELAALATLMYASVPIQSCLSSGSVKRNSSTSAQCTLENLRPTLQRFPTLWQAFVSACFGQDATSNFLGPKAKNALSDYLNWRDNIFFSSVRDTSLLQMLPCWFPKAVRRLIQLYAQGPLGWQSVSGLPVGEGLLHRDIDFVMNVDEDAEISAISLEATIQKHIEEELYNSALEENSLGLEHHLHRGRALAAFNHLLTVRVQKLKSEAQTHGQTNVQADVQTLLGPITESEKSLLSSVMPLAIINFEDSVLVASCALFLELCGFSASMLRIDIAALRRMSSFYKSSENIESLKQLSTKGSAFHAVSHGSDLTESLARALADEHLHQDNSSTAKQKGASNLAAGKQPSRALMLVLQHLEKASLPPMVDGKTCGSWLLSGNGDGIELRSQQKAASHHWNLVTIFCQMHHLPLSTKYLSVLARDNDWVGFLSEAQIGGYPFDTVVQVASKEFSDPRLRIHISTVLKGMQLRRKASSSSYSDTTEKKNEASFPDENFCVPVELFRILAECEKQKFPGEAVLMKAKELSWSILAMIASCFSDVSPISCLTVWLEITAARETSSIKVNDIASRIANNVGAAVEATNSLPSGTKALTFHYNRQNSKRRRLLEPISRDPSAVAISDISNSPVDAQIFDSQDPSSKGERNVESGESINVSSDSDEGPALLSKMVAVLCEQHLFLPLLRAFEMFLPSCSLLPFIRALQAFSQMRLSEASAHLGSFSARFKEESTRLQSNVGREVQIGTSWISSTAIKAADAMLLTCPSPYEKRCLLQLLAATDFGDGGSAAACYRRLFWKINLAEPLLRKDDILHLGSETLDDVSLATALEDNRHWEQARNWARQLEASGGPWKSAVHHVTETQAESMVAEWKEFLWDVPEERIALWGHCQTLFIRYSFPALQAGLFFLKHAEALEKDLPARELHELLLLSLQWLSGMITLASPVYPLHLIREIETKVWLLAVESEAHVKSEGDFNLSSSSRDPALKNSSSIIDRTASIITKMDNHIGTFKNRTIEKHDPREHSLAYHKNQVLDASFPLTTGGVQRQTEGKGYMPLRRPPLDSAEKNTDLDNGSNSLNTVNELQSQDENLKMELSFSRWEERVGPAELERAVLSLLEFGQIAAAKQLQHKLSPVKVPSEFVLVDAALKLAAMSTPSKKVSILMLDEEVHSIIQSYNILTDQHQVDPIQVLESLATNFTEGCGRGLCKRIIAVAKAAAILGISFSEAFDKQPIELLQLLSLKAQESFEEAHLLVRTHSMPAASIAQILSESFLKGLLAAHRGGYMDSQKEEGPAPLLWRFSDFLKWAELCPSEQEIGHSLMRLVITGQEVPHACEVELLILSHHFYKLSSCLDGVDVLVALAATRVEAYVSEGDFSCLARLITGVGNFHALNFILGILIENGQLDLLLQKYSAAADANAGTAEAVRGFRMAVLTSLKHFNPNDLDAFAMVYNHFDMKHETAALLESRAEQSSEQWFSHYDKDQNEDLLDSMRYYIEAAEVHKSIDAGNKTRRACAQASLVSLQIRMPDFHWLYRSETNARRALVEQSRFQEALIVAEAYGLNQPSEWALVLWNQMLKPEVLEEFVAEFVAVLPLQPSMLADLARFYRAEVAARGDQSQFSVWLTGGGLPAEWAKYLGRSFRCLLKRTRDLKLRLQLATVATGFGDVMDACMKSLDRVPDNVGPLVLRKGHGGAYLPLM</sequence>
<feature type="region of interest" description="Disordered" evidence="1">
    <location>
        <begin position="2346"/>
        <end position="2375"/>
    </location>
</feature>
<evidence type="ECO:0000313" key="4">
    <source>
        <dbReference type="Proteomes" id="UP000006882"/>
    </source>
</evidence>
<feature type="compositionally biased region" description="Basic and acidic residues" evidence="1">
    <location>
        <begin position="2359"/>
        <end position="2369"/>
    </location>
</feature>
<dbReference type="InterPro" id="IPR028107">
    <property type="entry name" value="Spatacsin_C_dom"/>
</dbReference>
<evidence type="ECO:0000259" key="2">
    <source>
        <dbReference type="Pfam" id="PF14649"/>
    </source>
</evidence>
<accession>A0A251NRL8</accession>
<name>A0A251NRL8_PRUPE</name>
<feature type="region of interest" description="Disordered" evidence="1">
    <location>
        <begin position="1938"/>
        <end position="1965"/>
    </location>
</feature>
<protein>
    <recommendedName>
        <fullName evidence="2">Spatacsin C-terminal domain-containing protein</fullName>
    </recommendedName>
</protein>
<dbReference type="Proteomes" id="UP000006882">
    <property type="component" value="Chromosome G6"/>
</dbReference>
<dbReference type="Gramene" id="ONI01943">
    <property type="protein sequence ID" value="ONI01943"/>
    <property type="gene ID" value="PRUPE_6G168600"/>
</dbReference>
<organism evidence="3 4">
    <name type="scientific">Prunus persica</name>
    <name type="common">Peach</name>
    <name type="synonym">Amygdalus persica</name>
    <dbReference type="NCBI Taxonomy" id="3760"/>
    <lineage>
        <taxon>Eukaryota</taxon>
        <taxon>Viridiplantae</taxon>
        <taxon>Streptophyta</taxon>
        <taxon>Embryophyta</taxon>
        <taxon>Tracheophyta</taxon>
        <taxon>Spermatophyta</taxon>
        <taxon>Magnoliopsida</taxon>
        <taxon>eudicotyledons</taxon>
        <taxon>Gunneridae</taxon>
        <taxon>Pentapetalae</taxon>
        <taxon>rosids</taxon>
        <taxon>fabids</taxon>
        <taxon>Rosales</taxon>
        <taxon>Rosaceae</taxon>
        <taxon>Amygdaloideae</taxon>
        <taxon>Amygdaleae</taxon>
        <taxon>Prunus</taxon>
    </lineage>
</organism>
<dbReference type="EMBL" id="CM007656">
    <property type="protein sequence ID" value="ONI01944.1"/>
    <property type="molecule type" value="Genomic_DNA"/>
</dbReference>
<dbReference type="InterPro" id="IPR028103">
    <property type="entry name" value="Spatacsin"/>
</dbReference>